<accession>A0A6A7YJG2</accession>
<dbReference type="EMBL" id="WIWJ01000002">
    <property type="protein sequence ID" value="MQT45382.1"/>
    <property type="molecule type" value="Genomic_DNA"/>
</dbReference>
<dbReference type="InterPro" id="IPR011053">
    <property type="entry name" value="Single_hybrid_motif"/>
</dbReference>
<gene>
    <name evidence="2" type="ORF">GHO39_20170</name>
    <name evidence="1" type="ORF">GHO40_01330</name>
</gene>
<dbReference type="Proteomes" id="UP000489190">
    <property type="component" value="Unassembled WGS sequence"/>
</dbReference>
<dbReference type="AlphaFoldDB" id="A0A6A7YJG2"/>
<dbReference type="Proteomes" id="UP000441404">
    <property type="component" value="Unassembled WGS sequence"/>
</dbReference>
<organism evidence="1 3">
    <name type="scientific">Pseudomonas helleri</name>
    <dbReference type="NCBI Taxonomy" id="1608996"/>
    <lineage>
        <taxon>Bacteria</taxon>
        <taxon>Pseudomonadati</taxon>
        <taxon>Pseudomonadota</taxon>
        <taxon>Gammaproteobacteria</taxon>
        <taxon>Pseudomonadales</taxon>
        <taxon>Pseudomonadaceae</taxon>
        <taxon>Pseudomonas</taxon>
    </lineage>
</organism>
<dbReference type="RefSeq" id="WP_153330152.1">
    <property type="nucleotide sequence ID" value="NZ_WIWI01000061.1"/>
</dbReference>
<name>A0A6A7YJG2_9PSED</name>
<comment type="caution">
    <text evidence="1">The sequence shown here is derived from an EMBL/GenBank/DDBJ whole genome shotgun (WGS) entry which is preliminary data.</text>
</comment>
<evidence type="ECO:0000313" key="4">
    <source>
        <dbReference type="Proteomes" id="UP000489190"/>
    </source>
</evidence>
<dbReference type="EMBL" id="WIWI01000061">
    <property type="protein sequence ID" value="MQT91434.1"/>
    <property type="molecule type" value="Genomic_DNA"/>
</dbReference>
<evidence type="ECO:0008006" key="5">
    <source>
        <dbReference type="Google" id="ProtNLM"/>
    </source>
</evidence>
<evidence type="ECO:0000313" key="3">
    <source>
        <dbReference type="Proteomes" id="UP000441404"/>
    </source>
</evidence>
<protein>
    <recommendedName>
        <fullName evidence="5">Lipoyl-binding domain-containing protein</fullName>
    </recommendedName>
</protein>
<proteinExistence type="predicted"/>
<evidence type="ECO:0000313" key="1">
    <source>
        <dbReference type="EMBL" id="MQT45382.1"/>
    </source>
</evidence>
<evidence type="ECO:0000313" key="2">
    <source>
        <dbReference type="EMBL" id="MQT91434.1"/>
    </source>
</evidence>
<dbReference type="SUPFAM" id="SSF51230">
    <property type="entry name" value="Single hybrid motif"/>
    <property type="match status" value="1"/>
</dbReference>
<sequence length="134" mass="14292">MTIDDIELLIQRLQGSSIRSLTVEDERYSLSLEFGSATTTVSVAEPALAAPAKTLEQGTVIESPEMGVFYHQHPFTGATADLCGQQVTPDMIIGYVVVETTIVPVYPSTSGTLKSYSVSNAHVVGYGDIVAILI</sequence>
<reference evidence="3 4" key="1">
    <citation type="submission" date="2019-10" db="EMBL/GenBank/DDBJ databases">
        <title>Evaluation of single-gene subtyping targets for Pseudomonas.</title>
        <authorList>
            <person name="Reichler S.J."/>
            <person name="Orsi R.H."/>
            <person name="Wiedmann M."/>
            <person name="Martin N.H."/>
            <person name="Murphy S.I."/>
        </authorList>
    </citation>
    <scope>NUCLEOTIDE SEQUENCE [LARGE SCALE GENOMIC DNA]</scope>
    <source>
        <strain evidence="2 4">FSL R10-3254</strain>
        <strain evidence="1 3">FSL R10-3257</strain>
    </source>
</reference>